<dbReference type="OrthoDB" id="2964295at2"/>
<accession>A0A098EH34</accession>
<sequence>MEKMQLIDGLNDYEVFLASLNTSVRTEAEANTPIAEGKWSIAQIIMHLAEWDRFMREERLPQMEQGGEVERLPDVDAFNEAAVKPVASMKFQEVLAHAQKQRALLVREIEGMSDARWHSRFRIGQREMDPAAYFAGILEHDAHHRQQIEDFLA</sequence>
<dbReference type="InterPro" id="IPR034660">
    <property type="entry name" value="DinB/YfiT-like"/>
</dbReference>
<dbReference type="EMBL" id="CCXS01000001">
    <property type="protein sequence ID" value="CEG21122.1"/>
    <property type="molecule type" value="Genomic_DNA"/>
</dbReference>
<proteinExistence type="predicted"/>
<dbReference type="SUPFAM" id="SSF109854">
    <property type="entry name" value="DinB/YfiT-like putative metalloenzymes"/>
    <property type="match status" value="1"/>
</dbReference>
<dbReference type="STRING" id="1499687.BN1080_00013"/>
<dbReference type="Gene3D" id="1.20.120.450">
    <property type="entry name" value="dinb family like domain"/>
    <property type="match status" value="1"/>
</dbReference>
<dbReference type="Proteomes" id="UP000043699">
    <property type="component" value="Unassembled WGS sequence"/>
</dbReference>
<dbReference type="InterPro" id="IPR024775">
    <property type="entry name" value="DinB-like"/>
</dbReference>
<gene>
    <name evidence="2" type="ORF">BN1080_00013</name>
</gene>
<organism evidence="2 3">
    <name type="scientific">Planococcus massiliensis</name>
    <dbReference type="NCBI Taxonomy" id="1499687"/>
    <lineage>
        <taxon>Bacteria</taxon>
        <taxon>Bacillati</taxon>
        <taxon>Bacillota</taxon>
        <taxon>Bacilli</taxon>
        <taxon>Bacillales</taxon>
        <taxon>Caryophanaceae</taxon>
        <taxon>Planococcus</taxon>
    </lineage>
</organism>
<evidence type="ECO:0000313" key="2">
    <source>
        <dbReference type="EMBL" id="CEG21122.1"/>
    </source>
</evidence>
<reference evidence="2 3" key="1">
    <citation type="submission" date="2014-09" db="EMBL/GenBank/DDBJ databases">
        <authorList>
            <person name="Urmite Genomes Urmite Genomes"/>
        </authorList>
    </citation>
    <scope>NUCLEOTIDE SEQUENCE [LARGE SCALE GENOMIC DNA]</scope>
    <source>
        <strain evidence="2 3">ES2</strain>
    </source>
</reference>
<dbReference type="AlphaFoldDB" id="A0A098EH34"/>
<evidence type="ECO:0000259" key="1">
    <source>
        <dbReference type="Pfam" id="PF12867"/>
    </source>
</evidence>
<evidence type="ECO:0000313" key="3">
    <source>
        <dbReference type="Proteomes" id="UP000043699"/>
    </source>
</evidence>
<dbReference type="RefSeq" id="WP_052649502.1">
    <property type="nucleotide sequence ID" value="NZ_CCXS01000001.1"/>
</dbReference>
<feature type="domain" description="DinB-like" evidence="1">
    <location>
        <begin position="20"/>
        <end position="148"/>
    </location>
</feature>
<keyword evidence="3" id="KW-1185">Reference proteome</keyword>
<name>A0A098EH34_9BACL</name>
<protein>
    <submittedName>
        <fullName evidence="2">DinB superfamily protein</fullName>
    </submittedName>
</protein>
<dbReference type="Pfam" id="PF12867">
    <property type="entry name" value="DinB_2"/>
    <property type="match status" value="1"/>
</dbReference>